<keyword evidence="6" id="KW-0472">Membrane</keyword>
<dbReference type="Proteomes" id="UP001372834">
    <property type="component" value="Unassembled WGS sequence"/>
</dbReference>
<keyword evidence="5" id="KW-0067">ATP-binding</keyword>
<comment type="caution">
    <text evidence="8">The sequence shown here is derived from an EMBL/GenBank/DDBJ whole genome shotgun (WGS) entry which is preliminary data.</text>
</comment>
<protein>
    <recommendedName>
        <fullName evidence="7">Protein kinase domain-containing protein</fullName>
    </recommendedName>
</protein>
<keyword evidence="1" id="KW-0723">Serine/threonine-protein kinase</keyword>
<name>A0AAN8RV11_POLSC</name>
<dbReference type="Gene3D" id="3.30.200.20">
    <property type="entry name" value="Phosphorylase Kinase, domain 1"/>
    <property type="match status" value="1"/>
</dbReference>
<dbReference type="EMBL" id="JAWJWE010000037">
    <property type="protein sequence ID" value="KAK6625616.1"/>
    <property type="molecule type" value="Genomic_DNA"/>
</dbReference>
<dbReference type="GO" id="GO:0005524">
    <property type="term" value="F:ATP binding"/>
    <property type="evidence" value="ECO:0007669"/>
    <property type="project" value="UniProtKB-KW"/>
</dbReference>
<sequence length="270" mass="30844">MYFFTRCNQKAVESSLNSSKTTWPIPYFQSLFLPEFKIRHEVSEESFSILQAISSGAYSSVYKVVKNDTNKVYAMKIMSKAQIVRNNLINQVKEEVKIQKVVGHNPFIVHCPYHWQNRKQLFIISEYISGGELFKLLQDRGSLPVSLIKLYVAELAMALDFLHNAGIIYRDLKLENILLNAEGHIQIIDFGLSKWLKYGMRTNTICGTLQYIAPEILQEKTYGHAVDWWSLGIVLVCMVLGEVITLLLAVRGLFSWTPLLNSILDPFGFG</sequence>
<organism evidence="8 9">
    <name type="scientific">Polyplax serrata</name>
    <name type="common">Common mouse louse</name>
    <dbReference type="NCBI Taxonomy" id="468196"/>
    <lineage>
        <taxon>Eukaryota</taxon>
        <taxon>Metazoa</taxon>
        <taxon>Ecdysozoa</taxon>
        <taxon>Arthropoda</taxon>
        <taxon>Hexapoda</taxon>
        <taxon>Insecta</taxon>
        <taxon>Pterygota</taxon>
        <taxon>Neoptera</taxon>
        <taxon>Paraneoptera</taxon>
        <taxon>Psocodea</taxon>
        <taxon>Troctomorpha</taxon>
        <taxon>Phthiraptera</taxon>
        <taxon>Anoplura</taxon>
        <taxon>Polyplacidae</taxon>
        <taxon>Polyplax</taxon>
    </lineage>
</organism>
<dbReference type="PANTHER" id="PTHR24355">
    <property type="entry name" value="G PROTEIN-COUPLED RECEPTOR KINASE/RIBOSOMAL PROTEIN S6 KINASE"/>
    <property type="match status" value="1"/>
</dbReference>
<dbReference type="PROSITE" id="PS50011">
    <property type="entry name" value="PROTEIN_KINASE_DOM"/>
    <property type="match status" value="1"/>
</dbReference>
<dbReference type="InterPro" id="IPR000719">
    <property type="entry name" value="Prot_kinase_dom"/>
</dbReference>
<proteinExistence type="predicted"/>
<evidence type="ECO:0000256" key="4">
    <source>
        <dbReference type="ARBA" id="ARBA00022777"/>
    </source>
</evidence>
<dbReference type="InterPro" id="IPR011009">
    <property type="entry name" value="Kinase-like_dom_sf"/>
</dbReference>
<keyword evidence="4" id="KW-0418">Kinase</keyword>
<feature type="domain" description="Protein kinase" evidence="7">
    <location>
        <begin position="47"/>
        <end position="270"/>
    </location>
</feature>
<dbReference type="PANTHER" id="PTHR24355:SF1">
    <property type="entry name" value="RIBOSOMAL PROTEIN S6 KINASE-RELATED PROTEIN"/>
    <property type="match status" value="1"/>
</dbReference>
<dbReference type="Gene3D" id="1.10.510.10">
    <property type="entry name" value="Transferase(Phosphotransferase) domain 1"/>
    <property type="match status" value="1"/>
</dbReference>
<keyword evidence="6" id="KW-1133">Transmembrane helix</keyword>
<keyword evidence="3" id="KW-0547">Nucleotide-binding</keyword>
<feature type="transmembrane region" description="Helical" evidence="6">
    <location>
        <begin position="228"/>
        <end position="250"/>
    </location>
</feature>
<evidence type="ECO:0000313" key="9">
    <source>
        <dbReference type="Proteomes" id="UP001372834"/>
    </source>
</evidence>
<evidence type="ECO:0000256" key="1">
    <source>
        <dbReference type="ARBA" id="ARBA00022527"/>
    </source>
</evidence>
<evidence type="ECO:0000256" key="5">
    <source>
        <dbReference type="ARBA" id="ARBA00022840"/>
    </source>
</evidence>
<evidence type="ECO:0000313" key="8">
    <source>
        <dbReference type="EMBL" id="KAK6625616.1"/>
    </source>
</evidence>
<dbReference type="GO" id="GO:0004674">
    <property type="term" value="F:protein serine/threonine kinase activity"/>
    <property type="evidence" value="ECO:0007669"/>
    <property type="project" value="UniProtKB-KW"/>
</dbReference>
<evidence type="ECO:0000259" key="7">
    <source>
        <dbReference type="PROSITE" id="PS50011"/>
    </source>
</evidence>
<dbReference type="SUPFAM" id="SSF56112">
    <property type="entry name" value="Protein kinase-like (PK-like)"/>
    <property type="match status" value="1"/>
</dbReference>
<dbReference type="PROSITE" id="PS00108">
    <property type="entry name" value="PROTEIN_KINASE_ST"/>
    <property type="match status" value="1"/>
</dbReference>
<evidence type="ECO:0000256" key="3">
    <source>
        <dbReference type="ARBA" id="ARBA00022741"/>
    </source>
</evidence>
<dbReference type="SMART" id="SM00220">
    <property type="entry name" value="S_TKc"/>
    <property type="match status" value="1"/>
</dbReference>
<dbReference type="Pfam" id="PF00069">
    <property type="entry name" value="Pkinase"/>
    <property type="match status" value="1"/>
</dbReference>
<accession>A0AAN8RV11</accession>
<evidence type="ECO:0000256" key="2">
    <source>
        <dbReference type="ARBA" id="ARBA00022679"/>
    </source>
</evidence>
<dbReference type="AlphaFoldDB" id="A0AAN8RV11"/>
<keyword evidence="2" id="KW-0808">Transferase</keyword>
<dbReference type="CDD" id="cd05123">
    <property type="entry name" value="STKc_AGC"/>
    <property type="match status" value="1"/>
</dbReference>
<gene>
    <name evidence="8" type="ORF">RUM43_005915</name>
</gene>
<evidence type="ECO:0000256" key="6">
    <source>
        <dbReference type="SAM" id="Phobius"/>
    </source>
</evidence>
<reference evidence="8 9" key="1">
    <citation type="submission" date="2023-10" db="EMBL/GenBank/DDBJ databases">
        <title>Genomes of two closely related lineages of the louse Polyplax serrata with different host specificities.</title>
        <authorList>
            <person name="Martinu J."/>
            <person name="Tarabai H."/>
            <person name="Stefka J."/>
            <person name="Hypsa V."/>
        </authorList>
    </citation>
    <scope>NUCLEOTIDE SEQUENCE [LARGE SCALE GENOMIC DNA]</scope>
    <source>
        <strain evidence="8">HR10_N</strain>
    </source>
</reference>
<dbReference type="InterPro" id="IPR045270">
    <property type="entry name" value="STKc_AGC"/>
</dbReference>
<keyword evidence="6" id="KW-0812">Transmembrane</keyword>
<dbReference type="InterPro" id="IPR008271">
    <property type="entry name" value="Ser/Thr_kinase_AS"/>
</dbReference>